<feature type="domain" description="5'-Nucleotidase C-terminal" evidence="2">
    <location>
        <begin position="72"/>
        <end position="206"/>
    </location>
</feature>
<gene>
    <name evidence="3" type="ORF">IAC04_06585</name>
</gene>
<dbReference type="GO" id="GO:0009166">
    <property type="term" value="P:nucleotide catabolic process"/>
    <property type="evidence" value="ECO:0007669"/>
    <property type="project" value="InterPro"/>
</dbReference>
<dbReference type="SUPFAM" id="SSF55816">
    <property type="entry name" value="5'-nucleotidase (syn. UDP-sugar hydrolase), C-terminal domain"/>
    <property type="match status" value="1"/>
</dbReference>
<dbReference type="Pfam" id="PF02872">
    <property type="entry name" value="5_nucleotid_C"/>
    <property type="match status" value="1"/>
</dbReference>
<dbReference type="InterPro" id="IPR008334">
    <property type="entry name" value="5'-Nucleotdase_C"/>
</dbReference>
<protein>
    <submittedName>
        <fullName evidence="3">5'-nucleotidase C-terminal domain-containing protein</fullName>
    </submittedName>
</protein>
<dbReference type="PANTHER" id="PTHR11575">
    <property type="entry name" value="5'-NUCLEOTIDASE-RELATED"/>
    <property type="match status" value="1"/>
</dbReference>
<name>A0A9D2GSG3_9BACT</name>
<evidence type="ECO:0000259" key="2">
    <source>
        <dbReference type="Pfam" id="PF02872"/>
    </source>
</evidence>
<comment type="caution">
    <text evidence="3">The sequence shown here is derived from an EMBL/GenBank/DDBJ whole genome shotgun (WGS) entry which is preliminary data.</text>
</comment>
<reference evidence="3" key="1">
    <citation type="journal article" date="2021" name="PeerJ">
        <title>Extensive microbial diversity within the chicken gut microbiome revealed by metagenomics and culture.</title>
        <authorList>
            <person name="Gilroy R."/>
            <person name="Ravi A."/>
            <person name="Getino M."/>
            <person name="Pursley I."/>
            <person name="Horton D.L."/>
            <person name="Alikhan N.F."/>
            <person name="Baker D."/>
            <person name="Gharbi K."/>
            <person name="Hall N."/>
            <person name="Watson M."/>
            <person name="Adriaenssens E.M."/>
            <person name="Foster-Nyarko E."/>
            <person name="Jarju S."/>
            <person name="Secka A."/>
            <person name="Antonio M."/>
            <person name="Oren A."/>
            <person name="Chaudhuri R.R."/>
            <person name="La Ragione R."/>
            <person name="Hildebrand F."/>
            <person name="Pallen M.J."/>
        </authorList>
    </citation>
    <scope>NUCLEOTIDE SEQUENCE</scope>
    <source>
        <strain evidence="3">Gambia16-554</strain>
    </source>
</reference>
<dbReference type="GO" id="GO:0016787">
    <property type="term" value="F:hydrolase activity"/>
    <property type="evidence" value="ECO:0007669"/>
    <property type="project" value="InterPro"/>
</dbReference>
<dbReference type="EMBL" id="DXAW01000113">
    <property type="protein sequence ID" value="HIZ86139.1"/>
    <property type="molecule type" value="Genomic_DNA"/>
</dbReference>
<evidence type="ECO:0000313" key="4">
    <source>
        <dbReference type="Proteomes" id="UP000824115"/>
    </source>
</evidence>
<sequence length="250" mass="27672">MLRKRAIVLVLAVAALQSLGAQDFEYKWRRVRMDSTWESGALYSVDSIVAAHQEQIQPLMEVVIYSSEEIRDRRPESALSNLAADILLYAAGDRPDSGLPALSLMNFGGIRSGLPKGGVRIFDVYSAFPFDNTVVVARMRGEDVRRILDKFASSGKFEALGGVGITVRDGRMKRCLIGGRELEDDALYDLVTIDFLLDSGDRFDIAEDAVSVYRTGIVFRDAAVDYLRRLSSAGVVLENRGDGRVTIEDR</sequence>
<reference evidence="3" key="2">
    <citation type="submission" date="2021-04" db="EMBL/GenBank/DDBJ databases">
        <authorList>
            <person name="Gilroy R."/>
        </authorList>
    </citation>
    <scope>NUCLEOTIDE SEQUENCE</scope>
    <source>
        <strain evidence="3">Gambia16-554</strain>
    </source>
</reference>
<organism evidence="3 4">
    <name type="scientific">Candidatus Coprenecus stercoravium</name>
    <dbReference type="NCBI Taxonomy" id="2840735"/>
    <lineage>
        <taxon>Bacteria</taxon>
        <taxon>Pseudomonadati</taxon>
        <taxon>Bacteroidota</taxon>
        <taxon>Bacteroidia</taxon>
        <taxon>Bacteroidales</taxon>
        <taxon>Rikenellaceae</taxon>
        <taxon>Rikenellaceae incertae sedis</taxon>
        <taxon>Candidatus Coprenecus</taxon>
    </lineage>
</organism>
<keyword evidence="1" id="KW-0732">Signal</keyword>
<dbReference type="Proteomes" id="UP000824115">
    <property type="component" value="Unassembled WGS sequence"/>
</dbReference>
<accession>A0A9D2GSG3</accession>
<evidence type="ECO:0000256" key="1">
    <source>
        <dbReference type="SAM" id="SignalP"/>
    </source>
</evidence>
<dbReference type="Gene3D" id="3.90.780.10">
    <property type="entry name" value="5'-Nucleotidase, C-terminal domain"/>
    <property type="match status" value="1"/>
</dbReference>
<dbReference type="InterPro" id="IPR036907">
    <property type="entry name" value="5'-Nucleotdase_C_sf"/>
</dbReference>
<dbReference type="PRINTS" id="PR01607">
    <property type="entry name" value="APYRASEFAMLY"/>
</dbReference>
<evidence type="ECO:0000313" key="3">
    <source>
        <dbReference type="EMBL" id="HIZ86139.1"/>
    </source>
</evidence>
<dbReference type="InterPro" id="IPR006179">
    <property type="entry name" value="5_nucleotidase/apyrase"/>
</dbReference>
<dbReference type="AlphaFoldDB" id="A0A9D2GSG3"/>
<dbReference type="PANTHER" id="PTHR11575:SF24">
    <property type="entry name" value="5'-NUCLEOTIDASE"/>
    <property type="match status" value="1"/>
</dbReference>
<feature type="chain" id="PRO_5039664987" evidence="1">
    <location>
        <begin position="24"/>
        <end position="250"/>
    </location>
</feature>
<feature type="signal peptide" evidence="1">
    <location>
        <begin position="1"/>
        <end position="23"/>
    </location>
</feature>
<proteinExistence type="predicted"/>